<dbReference type="HAMAP" id="MF_00503">
    <property type="entry name" value="Ribosomal_bL9"/>
    <property type="match status" value="1"/>
</dbReference>
<evidence type="ECO:0000256" key="1">
    <source>
        <dbReference type="ARBA" id="ARBA00010605"/>
    </source>
</evidence>
<dbReference type="InterPro" id="IPR020070">
    <property type="entry name" value="Ribosomal_bL9_N"/>
</dbReference>
<evidence type="ECO:0000313" key="10">
    <source>
        <dbReference type="Proteomes" id="UP000824044"/>
    </source>
</evidence>
<dbReference type="GO" id="GO:0006412">
    <property type="term" value="P:translation"/>
    <property type="evidence" value="ECO:0007669"/>
    <property type="project" value="UniProtKB-UniRule"/>
</dbReference>
<name>A0A9D2DVM8_9FIRM</name>
<dbReference type="SUPFAM" id="SSF55658">
    <property type="entry name" value="L9 N-domain-like"/>
    <property type="match status" value="1"/>
</dbReference>
<comment type="caution">
    <text evidence="9">The sequence shown here is derived from an EMBL/GenBank/DDBJ whole genome shotgun (WGS) entry which is preliminary data.</text>
</comment>
<dbReference type="EMBL" id="DXBS01000004">
    <property type="protein sequence ID" value="HIZ23891.1"/>
    <property type="molecule type" value="Genomic_DNA"/>
</dbReference>
<dbReference type="NCBIfam" id="TIGR00158">
    <property type="entry name" value="L9"/>
    <property type="match status" value="1"/>
</dbReference>
<dbReference type="InterPro" id="IPR009027">
    <property type="entry name" value="Ribosomal_bL9/RNase_H1_N"/>
</dbReference>
<dbReference type="AlphaFoldDB" id="A0A9D2DVM8"/>
<dbReference type="Pfam" id="PF01281">
    <property type="entry name" value="Ribosomal_L9_N"/>
    <property type="match status" value="1"/>
</dbReference>
<evidence type="ECO:0000313" key="9">
    <source>
        <dbReference type="EMBL" id="HIZ23891.1"/>
    </source>
</evidence>
<keyword evidence="4 7" id="KW-0689">Ribosomal protein</keyword>
<dbReference type="Gene3D" id="3.40.5.10">
    <property type="entry name" value="Ribosomal protein L9, N-terminal domain"/>
    <property type="match status" value="1"/>
</dbReference>
<feature type="domain" description="Ribosomal protein L9" evidence="8">
    <location>
        <begin position="13"/>
        <end position="40"/>
    </location>
</feature>
<dbReference type="GO" id="GO:0005840">
    <property type="term" value="C:ribosome"/>
    <property type="evidence" value="ECO:0007669"/>
    <property type="project" value="UniProtKB-KW"/>
</dbReference>
<keyword evidence="5 7" id="KW-0687">Ribonucleoprotein</keyword>
<evidence type="ECO:0000256" key="2">
    <source>
        <dbReference type="ARBA" id="ARBA00022730"/>
    </source>
</evidence>
<dbReference type="InterPro" id="IPR036791">
    <property type="entry name" value="Ribosomal_bL9_C_sf"/>
</dbReference>
<proteinExistence type="inferred from homology"/>
<dbReference type="Gene3D" id="3.10.430.100">
    <property type="entry name" value="Ribosomal protein L9, C-terminal domain"/>
    <property type="match status" value="1"/>
</dbReference>
<dbReference type="GO" id="GO:0003735">
    <property type="term" value="F:structural constituent of ribosome"/>
    <property type="evidence" value="ECO:0007669"/>
    <property type="project" value="InterPro"/>
</dbReference>
<dbReference type="SUPFAM" id="SSF55653">
    <property type="entry name" value="Ribosomal protein L9 C-domain"/>
    <property type="match status" value="1"/>
</dbReference>
<dbReference type="PROSITE" id="PS00651">
    <property type="entry name" value="RIBOSOMAL_L9"/>
    <property type="match status" value="1"/>
</dbReference>
<dbReference type="Proteomes" id="UP000824044">
    <property type="component" value="Unassembled WGS sequence"/>
</dbReference>
<evidence type="ECO:0000256" key="5">
    <source>
        <dbReference type="ARBA" id="ARBA00023274"/>
    </source>
</evidence>
<evidence type="ECO:0000256" key="7">
    <source>
        <dbReference type="HAMAP-Rule" id="MF_00503"/>
    </source>
</evidence>
<dbReference type="Pfam" id="PF03948">
    <property type="entry name" value="Ribosomal_L9_C"/>
    <property type="match status" value="1"/>
</dbReference>
<reference evidence="9" key="1">
    <citation type="journal article" date="2021" name="PeerJ">
        <title>Extensive microbial diversity within the chicken gut microbiome revealed by metagenomics and culture.</title>
        <authorList>
            <person name="Gilroy R."/>
            <person name="Ravi A."/>
            <person name="Getino M."/>
            <person name="Pursley I."/>
            <person name="Horton D.L."/>
            <person name="Alikhan N.F."/>
            <person name="Baker D."/>
            <person name="Gharbi K."/>
            <person name="Hall N."/>
            <person name="Watson M."/>
            <person name="Adriaenssens E.M."/>
            <person name="Foster-Nyarko E."/>
            <person name="Jarju S."/>
            <person name="Secka A."/>
            <person name="Antonio M."/>
            <person name="Oren A."/>
            <person name="Chaudhuri R.R."/>
            <person name="La Ragione R."/>
            <person name="Hildebrand F."/>
            <person name="Pallen M.J."/>
        </authorList>
    </citation>
    <scope>NUCLEOTIDE SEQUENCE</scope>
    <source>
        <strain evidence="9">CHK33-5263</strain>
    </source>
</reference>
<dbReference type="InterPro" id="IPR020069">
    <property type="entry name" value="Ribosomal_bL9_C"/>
</dbReference>
<gene>
    <name evidence="7 9" type="primary">rplI</name>
    <name evidence="9" type="ORF">H9812_00225</name>
</gene>
<keyword evidence="2 7" id="KW-0699">rRNA-binding</keyword>
<organism evidence="9 10">
    <name type="scientific">Candidatus Gallimonas intestinigallinarum</name>
    <dbReference type="NCBI Taxonomy" id="2838604"/>
    <lineage>
        <taxon>Bacteria</taxon>
        <taxon>Bacillati</taxon>
        <taxon>Bacillota</taxon>
        <taxon>Clostridia</taxon>
        <taxon>Candidatus Gallimonas</taxon>
    </lineage>
</organism>
<keyword evidence="3 7" id="KW-0694">RNA-binding</keyword>
<comment type="function">
    <text evidence="7">Binds to the 23S rRNA.</text>
</comment>
<protein>
    <recommendedName>
        <fullName evidence="6 7">Large ribosomal subunit protein bL9</fullName>
    </recommendedName>
</protein>
<accession>A0A9D2DVM8</accession>
<dbReference type="InterPro" id="IPR000244">
    <property type="entry name" value="Ribosomal_bL9"/>
</dbReference>
<sequence length="148" mass="15951">MKVILKKDVKGSGKQGDVIEVSDGYAKNFLLKKGLAEPATVSGLNEISQRKTADAYHKAENEKQLRELAKNVNGKMVTVPIRAGENGKVFGSVTTAQIAAALAEQGFDVDKKKISFDGTIKTLGIFDAEIRFMEGVTAKIKVEVVPLT</sequence>
<dbReference type="GO" id="GO:0019843">
    <property type="term" value="F:rRNA binding"/>
    <property type="evidence" value="ECO:0007669"/>
    <property type="project" value="UniProtKB-UniRule"/>
</dbReference>
<evidence type="ECO:0000256" key="3">
    <source>
        <dbReference type="ARBA" id="ARBA00022884"/>
    </source>
</evidence>
<evidence type="ECO:0000256" key="4">
    <source>
        <dbReference type="ARBA" id="ARBA00022980"/>
    </source>
</evidence>
<evidence type="ECO:0000259" key="8">
    <source>
        <dbReference type="PROSITE" id="PS00651"/>
    </source>
</evidence>
<dbReference type="PANTHER" id="PTHR21368">
    <property type="entry name" value="50S RIBOSOMAL PROTEIN L9"/>
    <property type="match status" value="1"/>
</dbReference>
<dbReference type="InterPro" id="IPR036935">
    <property type="entry name" value="Ribosomal_bL9_N_sf"/>
</dbReference>
<evidence type="ECO:0000256" key="6">
    <source>
        <dbReference type="ARBA" id="ARBA00035292"/>
    </source>
</evidence>
<dbReference type="GO" id="GO:1990904">
    <property type="term" value="C:ribonucleoprotein complex"/>
    <property type="evidence" value="ECO:0007669"/>
    <property type="project" value="UniProtKB-KW"/>
</dbReference>
<comment type="similarity">
    <text evidence="1 7">Belongs to the bacterial ribosomal protein bL9 family.</text>
</comment>
<reference evidence="9" key="2">
    <citation type="submission" date="2021-04" db="EMBL/GenBank/DDBJ databases">
        <authorList>
            <person name="Gilroy R."/>
        </authorList>
    </citation>
    <scope>NUCLEOTIDE SEQUENCE</scope>
    <source>
        <strain evidence="9">CHK33-5263</strain>
    </source>
</reference>
<dbReference type="InterPro" id="IPR020594">
    <property type="entry name" value="Ribosomal_bL9_bac/chp"/>
</dbReference>